<dbReference type="Gene3D" id="3.40.190.10">
    <property type="entry name" value="Periplasmic binding protein-like II"/>
    <property type="match status" value="2"/>
</dbReference>
<dbReference type="Pfam" id="PF03466">
    <property type="entry name" value="LysR_substrate"/>
    <property type="match status" value="1"/>
</dbReference>
<evidence type="ECO:0000256" key="3">
    <source>
        <dbReference type="ARBA" id="ARBA00023125"/>
    </source>
</evidence>
<dbReference type="Gene3D" id="1.10.10.10">
    <property type="entry name" value="Winged helix-like DNA-binding domain superfamily/Winged helix DNA-binding domain"/>
    <property type="match status" value="1"/>
</dbReference>
<comment type="similarity">
    <text evidence="1">Belongs to the LysR transcriptional regulatory family.</text>
</comment>
<dbReference type="PRINTS" id="PR00039">
    <property type="entry name" value="HTHLYSR"/>
</dbReference>
<evidence type="ECO:0000313" key="6">
    <source>
        <dbReference type="EMBL" id="VGM57091.1"/>
    </source>
</evidence>
<dbReference type="InterPro" id="IPR000847">
    <property type="entry name" value="LysR_HTH_N"/>
</dbReference>
<dbReference type="InterPro" id="IPR036390">
    <property type="entry name" value="WH_DNA-bd_sf"/>
</dbReference>
<keyword evidence="3" id="KW-0238">DNA-binding</keyword>
<accession>A0A486W2L0</accession>
<dbReference type="InterPro" id="IPR036388">
    <property type="entry name" value="WH-like_DNA-bd_sf"/>
</dbReference>
<dbReference type="GO" id="GO:0003700">
    <property type="term" value="F:DNA-binding transcription factor activity"/>
    <property type="evidence" value="ECO:0007669"/>
    <property type="project" value="InterPro"/>
</dbReference>
<dbReference type="GO" id="GO:0003677">
    <property type="term" value="F:DNA binding"/>
    <property type="evidence" value="ECO:0007669"/>
    <property type="project" value="UniProtKB-KW"/>
</dbReference>
<dbReference type="Pfam" id="PF00126">
    <property type="entry name" value="HTH_1"/>
    <property type="match status" value="1"/>
</dbReference>
<dbReference type="CDD" id="cd08414">
    <property type="entry name" value="PBP2_LTTR_aromatics_like"/>
    <property type="match status" value="1"/>
</dbReference>
<keyword evidence="4" id="KW-0804">Transcription</keyword>
<dbReference type="GO" id="GO:0032993">
    <property type="term" value="C:protein-DNA complex"/>
    <property type="evidence" value="ECO:0007669"/>
    <property type="project" value="TreeGrafter"/>
</dbReference>
<evidence type="ECO:0000256" key="4">
    <source>
        <dbReference type="ARBA" id="ARBA00023163"/>
    </source>
</evidence>
<dbReference type="EMBL" id="CAAHDH010000016">
    <property type="protein sequence ID" value="VGM57091.1"/>
    <property type="molecule type" value="Genomic_DNA"/>
</dbReference>
<evidence type="ECO:0000256" key="1">
    <source>
        <dbReference type="ARBA" id="ARBA00009437"/>
    </source>
</evidence>
<dbReference type="SUPFAM" id="SSF53850">
    <property type="entry name" value="Periplasmic binding protein-like II"/>
    <property type="match status" value="1"/>
</dbReference>
<protein>
    <submittedName>
        <fullName evidence="6">LysR family transcriptional regulator</fullName>
    </submittedName>
</protein>
<sequence length="301" mass="33794">MELRHLRYFVTVAEHKSIRLASHYLHVTQPAISRQIQDLETEVGVKLFIRHPRGLTLTLAGEAFYRDIKKMLAGLDLSVEQAQRIASGFDGHLRLGFVENSSWDGIVPSTLRHFKQVVPRATLELIPLNTPEQIALIEKGELDGGFVYGFGAMSEQCQFKTLFQYDIRLALPKAWPVEDNLDVISLHRVAHLPFITSFRRVYPAYYDHVMAACHSMGITLNVVQEAQTESAILALVNAGIGVALVNSATISRLPVGVRLVRLSDLSIMMPLKFAFLAENNSPLVKRFLDSLHESLNILHYP</sequence>
<keyword evidence="2" id="KW-0805">Transcription regulation</keyword>
<dbReference type="AlphaFoldDB" id="A0A486W2L0"/>
<dbReference type="PANTHER" id="PTHR30346:SF17">
    <property type="entry name" value="LYSR FAMILY TRANSCRIPTIONAL REGULATOR"/>
    <property type="match status" value="1"/>
</dbReference>
<proteinExistence type="inferred from homology"/>
<reference evidence="6" key="1">
    <citation type="submission" date="2019-03" db="EMBL/GenBank/DDBJ databases">
        <authorList>
            <consortium name="Pathogen Informatics"/>
        </authorList>
    </citation>
    <scope>NUCLEOTIDE SEQUENCE</scope>
    <source>
        <strain evidence="6">5012STDY7626362</strain>
    </source>
</reference>
<feature type="domain" description="HTH lysR-type" evidence="5">
    <location>
        <begin position="1"/>
        <end position="58"/>
    </location>
</feature>
<evidence type="ECO:0000256" key="2">
    <source>
        <dbReference type="ARBA" id="ARBA00023015"/>
    </source>
</evidence>
<gene>
    <name evidence="6" type="primary">benM_3</name>
    <name evidence="6" type="ORF">SAMEA4873563_05262</name>
</gene>
<evidence type="ECO:0000259" key="5">
    <source>
        <dbReference type="PROSITE" id="PS50931"/>
    </source>
</evidence>
<name>A0A486W2L0_KLEPN</name>
<dbReference type="SUPFAM" id="SSF46785">
    <property type="entry name" value="Winged helix' DNA-binding domain"/>
    <property type="match status" value="1"/>
</dbReference>
<dbReference type="PROSITE" id="PS50931">
    <property type="entry name" value="HTH_LYSR"/>
    <property type="match status" value="1"/>
</dbReference>
<organism evidence="6">
    <name type="scientific">Klebsiella pneumoniae</name>
    <dbReference type="NCBI Taxonomy" id="573"/>
    <lineage>
        <taxon>Bacteria</taxon>
        <taxon>Pseudomonadati</taxon>
        <taxon>Pseudomonadota</taxon>
        <taxon>Gammaproteobacteria</taxon>
        <taxon>Enterobacterales</taxon>
        <taxon>Enterobacteriaceae</taxon>
        <taxon>Klebsiella/Raoultella group</taxon>
        <taxon>Klebsiella</taxon>
        <taxon>Klebsiella pneumoniae complex</taxon>
    </lineage>
</organism>
<dbReference type="RefSeq" id="WP_135699486.1">
    <property type="nucleotide sequence ID" value="NZ_CAXOCO010000029.1"/>
</dbReference>
<dbReference type="FunFam" id="1.10.10.10:FF:000001">
    <property type="entry name" value="LysR family transcriptional regulator"/>
    <property type="match status" value="1"/>
</dbReference>
<dbReference type="InterPro" id="IPR005119">
    <property type="entry name" value="LysR_subst-bd"/>
</dbReference>
<dbReference type="PANTHER" id="PTHR30346">
    <property type="entry name" value="TRANSCRIPTIONAL DUAL REGULATOR HCAR-RELATED"/>
    <property type="match status" value="1"/>
</dbReference>